<dbReference type="InterPro" id="IPR036397">
    <property type="entry name" value="RNaseH_sf"/>
</dbReference>
<dbReference type="InterPro" id="IPR012337">
    <property type="entry name" value="RNaseH-like_sf"/>
</dbReference>
<dbReference type="EMBL" id="KM236246">
    <property type="protein sequence ID" value="AIW03512.1"/>
    <property type="molecule type" value="Genomic_DNA"/>
</dbReference>
<dbReference type="Gene3D" id="3.30.420.10">
    <property type="entry name" value="Ribonuclease H-like superfamily/Ribonuclease H"/>
    <property type="match status" value="1"/>
</dbReference>
<dbReference type="KEGG" id="vg:24608089"/>
<organism evidence="1 2">
    <name type="scientific">Bacillus phage Moonbeam</name>
    <dbReference type="NCBI Taxonomy" id="1540091"/>
    <lineage>
        <taxon>Viruses</taxon>
        <taxon>Duplodnaviria</taxon>
        <taxon>Heunggongvirae</taxon>
        <taxon>Uroviricota</taxon>
        <taxon>Caudoviricetes</taxon>
        <taxon>Herelleviridae</taxon>
        <taxon>Bastillevirinae</taxon>
        <taxon>Moonbeamvirus</taxon>
        <taxon>Moonbeamvirus moonbeam</taxon>
    </lineage>
</organism>
<sequence length="357" mass="40983">MTKVLFLQEYVRENHMKKVNNTYSNVFFQSKAGQILKKLIENGLNLKRGEYYVDYAYGLVPTVLMRDKFQRAIKYKAPKQTEANKEYPHLFKKIVTEKPDIIIPSGNLGCKALLGKGEITKMRGVPQKVTVRYTPPEIEEQQQADSAQDEMKHIQLMQQYDMAQEEREAFLNAYGDRMNDSKALMREFNTILDKIDRIRSELNRPDDTFSSDVMTHECWVLPMNSIENMLINPNLQGVIEADFGTLKKFIEQGESAFVVAPVEYEHVEGIERVREIFKKDIPNAPITAWDLETNTLKPWMPGAKALVISLSLSEGTGVTIPLEHCEFNWLPGHLAEIYDLIRDFVADPNIVKVGHNI</sequence>
<dbReference type="Proteomes" id="UP000030207">
    <property type="component" value="Segment"/>
</dbReference>
<dbReference type="GeneID" id="24608089"/>
<protein>
    <submittedName>
        <fullName evidence="1">DNA polymerase subunit</fullName>
    </submittedName>
</protein>
<dbReference type="SUPFAM" id="SSF53098">
    <property type="entry name" value="Ribonuclease H-like"/>
    <property type="match status" value="1"/>
</dbReference>
<accession>A0A0A0RNE4</accession>
<name>A0A0A0RNE4_9CAUD</name>
<evidence type="ECO:0000313" key="1">
    <source>
        <dbReference type="EMBL" id="AIW03512.1"/>
    </source>
</evidence>
<dbReference type="GO" id="GO:0003676">
    <property type="term" value="F:nucleic acid binding"/>
    <property type="evidence" value="ECO:0007669"/>
    <property type="project" value="InterPro"/>
</dbReference>
<keyword evidence="2" id="KW-1185">Reference proteome</keyword>
<dbReference type="InterPro" id="IPR036895">
    <property type="entry name" value="Uracil-DNA_glycosylase-like_sf"/>
</dbReference>
<gene>
    <name evidence="1" type="ORF">CPT_Moonbeam114</name>
</gene>
<proteinExistence type="predicted"/>
<reference evidence="1 2" key="1">
    <citation type="submission" date="2014-07" db="EMBL/GenBank/DDBJ databases">
        <title>Complete Genome of Bacillus megaterium Myophage Moonbeam.</title>
        <authorList>
            <person name="Cadungog J.N."/>
            <person name="Khatemi B.E."/>
            <person name="Hernandez A.C."/>
            <person name="Everett G.F.K."/>
        </authorList>
    </citation>
    <scope>NUCLEOTIDE SEQUENCE [LARGE SCALE GENOMIC DNA]</scope>
</reference>
<evidence type="ECO:0000313" key="2">
    <source>
        <dbReference type="Proteomes" id="UP000030207"/>
    </source>
</evidence>
<dbReference type="RefSeq" id="YP_009151677.1">
    <property type="nucleotide sequence ID" value="NC_027374.1"/>
</dbReference>
<dbReference type="Gene3D" id="3.40.470.10">
    <property type="entry name" value="Uracil-DNA glycosylase-like domain"/>
    <property type="match status" value="1"/>
</dbReference>
<dbReference type="SUPFAM" id="SSF52141">
    <property type="entry name" value="Uracil-DNA glycosylase-like"/>
    <property type="match status" value="1"/>
</dbReference>
<dbReference type="OrthoDB" id="9305at10239"/>